<dbReference type="AlphaFoldDB" id="A0A399E8Q5"/>
<dbReference type="EMBL" id="QXDL01000231">
    <property type="protein sequence ID" value="RIH80298.1"/>
    <property type="molecule type" value="Genomic_DNA"/>
</dbReference>
<comment type="caution">
    <text evidence="1">The sequence shown here is derived from an EMBL/GenBank/DDBJ whole genome shotgun (WGS) entry which is preliminary data.</text>
</comment>
<dbReference type="RefSeq" id="WP_119316422.1">
    <property type="nucleotide sequence ID" value="NZ_QXDL01000231.1"/>
</dbReference>
<organism evidence="1 2">
    <name type="scientific">Calidithermus terrae</name>
    <dbReference type="NCBI Taxonomy" id="1408545"/>
    <lineage>
        <taxon>Bacteria</taxon>
        <taxon>Thermotogati</taxon>
        <taxon>Deinococcota</taxon>
        <taxon>Deinococci</taxon>
        <taxon>Thermales</taxon>
        <taxon>Thermaceae</taxon>
        <taxon>Calidithermus</taxon>
    </lineage>
</organism>
<evidence type="ECO:0000313" key="2">
    <source>
        <dbReference type="Proteomes" id="UP000265715"/>
    </source>
</evidence>
<protein>
    <recommendedName>
        <fullName evidence="3">Outer membrane protein beta-barrel domain protein</fullName>
    </recommendedName>
</protein>
<sequence length="146" mass="14735">MQRVVVLALLGFFGLGQAQTFSLGGSLSAGSGSATTLEASLLLTAGDLLRAGPLGLDARAEANLLVAEGLGFSVGLAALATFGLEAFTAYAGPQLNAGVVPSGLTFGAVAGARYAIAPRAQAFGEVNFLFTQPLAWRLRAGVQFGF</sequence>
<name>A0A399E8Q5_9DEIN</name>
<evidence type="ECO:0000313" key="1">
    <source>
        <dbReference type="EMBL" id="RIH80298.1"/>
    </source>
</evidence>
<reference evidence="1 2" key="1">
    <citation type="submission" date="2018-08" db="EMBL/GenBank/DDBJ databases">
        <title>Meiothermus terrae DSM 26712 genome sequencing project.</title>
        <authorList>
            <person name="Da Costa M.S."/>
            <person name="Albuquerque L."/>
            <person name="Raposo P."/>
            <person name="Froufe H.J.C."/>
            <person name="Barroso C.S."/>
            <person name="Egas C."/>
        </authorList>
    </citation>
    <scope>NUCLEOTIDE SEQUENCE [LARGE SCALE GENOMIC DNA]</scope>
    <source>
        <strain evidence="1 2">DSM 26712</strain>
    </source>
</reference>
<gene>
    <name evidence="1" type="ORF">Mterra_03524</name>
</gene>
<keyword evidence="2" id="KW-1185">Reference proteome</keyword>
<dbReference type="Proteomes" id="UP000265715">
    <property type="component" value="Unassembled WGS sequence"/>
</dbReference>
<accession>A0A399E8Q5</accession>
<evidence type="ECO:0008006" key="3">
    <source>
        <dbReference type="Google" id="ProtNLM"/>
    </source>
</evidence>
<proteinExistence type="predicted"/>